<dbReference type="AlphaFoldDB" id="A0A558BJW4"/>
<sequence length="113" mass="12498">MQPQPRTLTPDQAIKLAQENIQHSHFITITTCLGKVDVPASFAQVGGGGVTSPDGLHYSQWSNEKGELLIMFAGLGLFTYALDFDRMPEGLRQHHLQPDSPDEDDRQPERAPS</sequence>
<feature type="region of interest" description="Disordered" evidence="1">
    <location>
        <begin position="91"/>
        <end position="113"/>
    </location>
</feature>
<accession>A0A558BJW4</accession>
<reference evidence="2 3" key="1">
    <citation type="submission" date="2019-07" db="EMBL/GenBank/DDBJ databases">
        <title>Hymenobacter sp. straun FUR1 Genome sequencing and assembly.</title>
        <authorList>
            <person name="Chhetri G."/>
        </authorList>
    </citation>
    <scope>NUCLEOTIDE SEQUENCE [LARGE SCALE GENOMIC DNA]</scope>
    <source>
        <strain evidence="2 3">Fur1</strain>
    </source>
</reference>
<dbReference type="OrthoDB" id="9553698at2"/>
<gene>
    <name evidence="2" type="ORF">FNT36_25120</name>
</gene>
<proteinExistence type="predicted"/>
<name>A0A558BJW4_9BACT</name>
<evidence type="ECO:0000256" key="1">
    <source>
        <dbReference type="SAM" id="MobiDB-lite"/>
    </source>
</evidence>
<evidence type="ECO:0000313" key="3">
    <source>
        <dbReference type="Proteomes" id="UP000317624"/>
    </source>
</evidence>
<organism evidence="2 3">
    <name type="scientific">Hymenobacter setariae</name>
    <dbReference type="NCBI Taxonomy" id="2594794"/>
    <lineage>
        <taxon>Bacteria</taxon>
        <taxon>Pseudomonadati</taxon>
        <taxon>Bacteroidota</taxon>
        <taxon>Cytophagia</taxon>
        <taxon>Cytophagales</taxon>
        <taxon>Hymenobacteraceae</taxon>
        <taxon>Hymenobacter</taxon>
    </lineage>
</organism>
<evidence type="ECO:0000313" key="2">
    <source>
        <dbReference type="EMBL" id="TVT36797.1"/>
    </source>
</evidence>
<dbReference type="EMBL" id="VMRJ01000009">
    <property type="protein sequence ID" value="TVT36797.1"/>
    <property type="molecule type" value="Genomic_DNA"/>
</dbReference>
<comment type="caution">
    <text evidence="2">The sequence shown here is derived from an EMBL/GenBank/DDBJ whole genome shotgun (WGS) entry which is preliminary data.</text>
</comment>
<protein>
    <submittedName>
        <fullName evidence="2">Uncharacterized protein</fullName>
    </submittedName>
</protein>
<keyword evidence="3" id="KW-1185">Reference proteome</keyword>
<dbReference type="RefSeq" id="WP_144853502.1">
    <property type="nucleotide sequence ID" value="NZ_VMRJ01000009.1"/>
</dbReference>
<dbReference type="Proteomes" id="UP000317624">
    <property type="component" value="Unassembled WGS sequence"/>
</dbReference>